<protein>
    <submittedName>
        <fullName evidence="1">Uncharacterized protein</fullName>
    </submittedName>
</protein>
<reference evidence="1 2" key="1">
    <citation type="submission" date="2021-05" db="EMBL/GenBank/DDBJ databases">
        <title>Genome Assembly of Synthetic Allotetraploid Brassica napus Reveals Homoeologous Exchanges between Subgenomes.</title>
        <authorList>
            <person name="Davis J.T."/>
        </authorList>
    </citation>
    <scope>NUCLEOTIDE SEQUENCE [LARGE SCALE GENOMIC DNA]</scope>
    <source>
        <strain evidence="2">cv. Da-Ae</strain>
        <tissue evidence="1">Seedling</tissue>
    </source>
</reference>
<keyword evidence="2" id="KW-1185">Reference proteome</keyword>
<gene>
    <name evidence="1" type="ORF">HID58_003895</name>
</gene>
<dbReference type="Proteomes" id="UP000824890">
    <property type="component" value="Unassembled WGS sequence"/>
</dbReference>
<accession>A0ABQ8ETY7</accession>
<proteinExistence type="predicted"/>
<organism evidence="1 2">
    <name type="scientific">Brassica napus</name>
    <name type="common">Rape</name>
    <dbReference type="NCBI Taxonomy" id="3708"/>
    <lineage>
        <taxon>Eukaryota</taxon>
        <taxon>Viridiplantae</taxon>
        <taxon>Streptophyta</taxon>
        <taxon>Embryophyta</taxon>
        <taxon>Tracheophyta</taxon>
        <taxon>Spermatophyta</taxon>
        <taxon>Magnoliopsida</taxon>
        <taxon>eudicotyledons</taxon>
        <taxon>Gunneridae</taxon>
        <taxon>Pentapetalae</taxon>
        <taxon>rosids</taxon>
        <taxon>malvids</taxon>
        <taxon>Brassicales</taxon>
        <taxon>Brassicaceae</taxon>
        <taxon>Brassiceae</taxon>
        <taxon>Brassica</taxon>
    </lineage>
</organism>
<evidence type="ECO:0000313" key="2">
    <source>
        <dbReference type="Proteomes" id="UP000824890"/>
    </source>
</evidence>
<sequence>MPAHLMYDMAKMIACLRTSQPLPRGLVSTRPRTMLIFWSFLLNGGTLRLCQAFLVKDTRLRTLSVDYLQESAKLKRELKEAAKNVPFSWIFGR</sequence>
<evidence type="ECO:0000313" key="1">
    <source>
        <dbReference type="EMBL" id="KAH0944258.1"/>
    </source>
</evidence>
<comment type="caution">
    <text evidence="1">The sequence shown here is derived from an EMBL/GenBank/DDBJ whole genome shotgun (WGS) entry which is preliminary data.</text>
</comment>
<dbReference type="EMBL" id="JAGKQM010000001">
    <property type="protein sequence ID" value="KAH0944258.1"/>
    <property type="molecule type" value="Genomic_DNA"/>
</dbReference>
<name>A0ABQ8ETY7_BRANA</name>